<dbReference type="PANTHER" id="PTHR11660">
    <property type="entry name" value="SOLUTE CARRIER FAMILY 40 MEMBER"/>
    <property type="match status" value="1"/>
</dbReference>
<gene>
    <name evidence="8" type="primary">g6333</name>
    <name evidence="8" type="ORF">VP750_LOCUS5428</name>
</gene>
<dbReference type="Proteomes" id="UP001497392">
    <property type="component" value="Unassembled WGS sequence"/>
</dbReference>
<sequence>MKKVWGALREQDALSPDQDDTSAAQTALYCSHFLSTWGQRMWEFSVGLILLELHPASLALVALFGLVDSLAQVMAGPHVGAYVDRTPRLTAAATMYRLQNIAVGVSAFSAFLASFLSPGDLFYWPFVLSTIIHGAVSSVGCQGSSLSVEREWTKALCQGDSASLASLNAGMRRIDLTCLIASPIMAGCLMTFGSMRAAIVGILLWNVLAWWPECRLLEVAQRFSPVLRQQELAPPSEGGPKLSVESVKGSLAKSGEAWQLYRSQAVFPAALALALLYLTVMNFGLLMTAYLKWRGMLETTLSLYRAAGALAGIGATMSFPALHARLGLDGSGSLALVCQWGSLLVTLVLSSVLGSPACVHVLAAGLVASRFGLWAFDLAVSQMLQERVPNEQLGVVNGMQSSLQNLLGSLSYALALFIWQPQLFVVLMAGSVVVVSASLALYLYFTGAQQWLFERLNGQHSYQAMQGGPHEQA</sequence>
<dbReference type="InterPro" id="IPR009716">
    <property type="entry name" value="Ferroportin-1"/>
</dbReference>
<organism evidence="8 9">
    <name type="scientific">Coccomyxa viridis</name>
    <dbReference type="NCBI Taxonomy" id="1274662"/>
    <lineage>
        <taxon>Eukaryota</taxon>
        <taxon>Viridiplantae</taxon>
        <taxon>Chlorophyta</taxon>
        <taxon>core chlorophytes</taxon>
        <taxon>Trebouxiophyceae</taxon>
        <taxon>Trebouxiophyceae incertae sedis</taxon>
        <taxon>Coccomyxaceae</taxon>
        <taxon>Coccomyxa</taxon>
    </lineage>
</organism>
<comment type="similarity">
    <text evidence="2 7">Belongs to the ferroportin (FP) (TC 2.A.100) family. SLC40A subfamily.</text>
</comment>
<evidence type="ECO:0000313" key="9">
    <source>
        <dbReference type="Proteomes" id="UP001497392"/>
    </source>
</evidence>
<evidence type="ECO:0000313" key="8">
    <source>
        <dbReference type="EMBL" id="CAL5223769.1"/>
    </source>
</evidence>
<proteinExistence type="inferred from homology"/>
<name>A0ABP1FXG6_9CHLO</name>
<keyword evidence="3 7" id="KW-0813">Transport</keyword>
<keyword evidence="5 7" id="KW-1133">Transmembrane helix</keyword>
<protein>
    <recommendedName>
        <fullName evidence="7">Solute carrier family 40 member</fullName>
    </recommendedName>
</protein>
<dbReference type="InterPro" id="IPR036259">
    <property type="entry name" value="MFS_trans_sf"/>
</dbReference>
<keyword evidence="9" id="KW-1185">Reference proteome</keyword>
<comment type="function">
    <text evidence="7">May be involved in iron transport and iron homeostasis.</text>
</comment>
<reference evidence="8 9" key="1">
    <citation type="submission" date="2024-06" db="EMBL/GenBank/DDBJ databases">
        <authorList>
            <person name="Kraege A."/>
            <person name="Thomma B."/>
        </authorList>
    </citation>
    <scope>NUCLEOTIDE SEQUENCE [LARGE SCALE GENOMIC DNA]</scope>
</reference>
<evidence type="ECO:0000256" key="2">
    <source>
        <dbReference type="ARBA" id="ARBA00006279"/>
    </source>
</evidence>
<evidence type="ECO:0000256" key="3">
    <source>
        <dbReference type="ARBA" id="ARBA00022448"/>
    </source>
</evidence>
<dbReference type="Pfam" id="PF06963">
    <property type="entry name" value="FPN1"/>
    <property type="match status" value="1"/>
</dbReference>
<evidence type="ECO:0000256" key="6">
    <source>
        <dbReference type="ARBA" id="ARBA00023136"/>
    </source>
</evidence>
<evidence type="ECO:0000256" key="7">
    <source>
        <dbReference type="RuleBase" id="RU365065"/>
    </source>
</evidence>
<keyword evidence="7" id="KW-0406">Ion transport</keyword>
<feature type="transmembrane region" description="Helical" evidence="7">
    <location>
        <begin position="44"/>
        <end position="67"/>
    </location>
</feature>
<comment type="caution">
    <text evidence="8">The sequence shown here is derived from an EMBL/GenBank/DDBJ whole genome shotgun (WGS) entry which is preliminary data.</text>
</comment>
<keyword evidence="4 7" id="KW-0812">Transmembrane</keyword>
<comment type="subcellular location">
    <subcellularLocation>
        <location evidence="1 7">Membrane</location>
        <topology evidence="1 7">Multi-pass membrane protein</topology>
    </subcellularLocation>
</comment>
<dbReference type="EMBL" id="CAXHTA020000009">
    <property type="protein sequence ID" value="CAL5223769.1"/>
    <property type="molecule type" value="Genomic_DNA"/>
</dbReference>
<accession>A0ABP1FXG6</accession>
<evidence type="ECO:0000256" key="4">
    <source>
        <dbReference type="ARBA" id="ARBA00022692"/>
    </source>
</evidence>
<dbReference type="Gene3D" id="1.20.1250.20">
    <property type="entry name" value="MFS general substrate transporter like domains"/>
    <property type="match status" value="1"/>
</dbReference>
<feature type="transmembrane region" description="Helical" evidence="7">
    <location>
        <begin position="122"/>
        <end position="141"/>
    </location>
</feature>
<evidence type="ECO:0000256" key="5">
    <source>
        <dbReference type="ARBA" id="ARBA00022989"/>
    </source>
</evidence>
<evidence type="ECO:0000256" key="1">
    <source>
        <dbReference type="ARBA" id="ARBA00004141"/>
    </source>
</evidence>
<feature type="transmembrane region" description="Helical" evidence="7">
    <location>
        <begin position="303"/>
        <end position="322"/>
    </location>
</feature>
<feature type="transmembrane region" description="Helical" evidence="7">
    <location>
        <begin position="269"/>
        <end position="291"/>
    </location>
</feature>
<feature type="transmembrane region" description="Helical" evidence="7">
    <location>
        <begin position="425"/>
        <end position="445"/>
    </location>
</feature>
<keyword evidence="6 7" id="KW-0472">Membrane</keyword>
<comment type="caution">
    <text evidence="7">Lacks conserved residue(s) required for the propagation of feature annotation.</text>
</comment>
<dbReference type="PANTHER" id="PTHR11660:SF57">
    <property type="entry name" value="SOLUTE CARRIER FAMILY 40 MEMBER"/>
    <property type="match status" value="1"/>
</dbReference>
<dbReference type="SUPFAM" id="SSF103473">
    <property type="entry name" value="MFS general substrate transporter"/>
    <property type="match status" value="1"/>
</dbReference>